<dbReference type="EMBL" id="MZ826350">
    <property type="protein sequence ID" value="UAV89610.1"/>
    <property type="molecule type" value="Genomic_DNA"/>
</dbReference>
<proteinExistence type="predicted"/>
<reference evidence="1 2" key="1">
    <citation type="submission" date="2021-08" db="EMBL/GenBank/DDBJ databases">
        <authorList>
            <person name="DeCurzio J.M.K."/>
            <person name="Krukonis G.P."/>
            <person name="Delesalle V.A."/>
        </authorList>
    </citation>
    <scope>NUCLEOTIDE SEQUENCE [LARGE SCALE GENOMIC DNA]</scope>
</reference>
<dbReference type="RefSeq" id="YP_010766561.1">
    <property type="nucleotide sequence ID" value="NC_073680.1"/>
</dbReference>
<dbReference type="KEGG" id="vg:80266240"/>
<gene>
    <name evidence="1" type="primary">9</name>
    <name evidence="1" type="ORF">M51_9</name>
</gene>
<protein>
    <submittedName>
        <fullName evidence="1">Uncharacterized protein</fullName>
    </submittedName>
</protein>
<organism evidence="1 2">
    <name type="scientific">Pseudomonas phage M5.1</name>
    <dbReference type="NCBI Taxonomy" id="2873460"/>
    <lineage>
        <taxon>Viruses</taxon>
        <taxon>Duplodnaviria</taxon>
        <taxon>Heunggongvirae</taxon>
        <taxon>Uroviricota</taxon>
        <taxon>Caudoviricetes</taxon>
        <taxon>Vandenendeviridae</taxon>
        <taxon>Gorskivirinae</taxon>
        <taxon>Kremarvirus</taxon>
        <taxon>Kremarvirus M51</taxon>
    </lineage>
</organism>
<sequence length="75" mass="8630">MEQLRTPRVCNICGAREPEMWFEAPMNETIRAYARSYISPVKEHYPSLYEAARAWGTHEGLEHDSSEIRSSGDTL</sequence>
<evidence type="ECO:0000313" key="2">
    <source>
        <dbReference type="Proteomes" id="UP000828412"/>
    </source>
</evidence>
<dbReference type="GeneID" id="80266240"/>
<name>A0AAE8XGG1_9CAUD</name>
<dbReference type="Proteomes" id="UP000828412">
    <property type="component" value="Segment"/>
</dbReference>
<accession>A0AAE8XGG1</accession>
<evidence type="ECO:0000313" key="1">
    <source>
        <dbReference type="EMBL" id="UAV89610.1"/>
    </source>
</evidence>
<keyword evidence="2" id="KW-1185">Reference proteome</keyword>